<reference evidence="1" key="1">
    <citation type="journal article" date="2023" name="Int. J. Syst. Evol. Microbiol.">
        <title>Methylocystis iwaonis sp. nov., a type II methane-oxidizing bacterium from surface soil of a rice paddy field in Japan, and emended description of the genus Methylocystis (ex Whittenbury et al. 1970) Bowman et al. 1993.</title>
        <authorList>
            <person name="Kaise H."/>
            <person name="Sawadogo J.B."/>
            <person name="Alam M.S."/>
            <person name="Ueno C."/>
            <person name="Dianou D."/>
            <person name="Shinjo R."/>
            <person name="Asakawa S."/>
        </authorList>
    </citation>
    <scope>NUCLEOTIDE SEQUENCE</scope>
    <source>
        <strain evidence="1">LMG27198</strain>
    </source>
</reference>
<comment type="caution">
    <text evidence="1">The sequence shown here is derived from an EMBL/GenBank/DDBJ whole genome shotgun (WGS) entry which is preliminary data.</text>
</comment>
<evidence type="ECO:0000313" key="1">
    <source>
        <dbReference type="EMBL" id="GLI93603.1"/>
    </source>
</evidence>
<gene>
    <name evidence="1" type="ORF">LMG27198_25950</name>
</gene>
<evidence type="ECO:0000313" key="2">
    <source>
        <dbReference type="Proteomes" id="UP001144323"/>
    </source>
</evidence>
<dbReference type="EMBL" id="BSEC01000001">
    <property type="protein sequence ID" value="GLI93603.1"/>
    <property type="molecule type" value="Genomic_DNA"/>
</dbReference>
<dbReference type="AlphaFoldDB" id="A0A9W6GVB4"/>
<dbReference type="RefSeq" id="WP_281803507.1">
    <property type="nucleotide sequence ID" value="NZ_BSEC01000001.1"/>
</dbReference>
<sequence length="193" mass="21909">MKLGDDIIESLREIGRMQLDLALSEAAVSGGHPTVKAVRKCYAMAEEISEKYGQLTDEEAHAIGLLSQAMKQFSLEGVFSEFDHIRTSDRWQEVMIPLDRWSHEVERIAAAAGETATLELATNHSAKRERQIKKKISLLIQRESAGMLSGYPLPRVARLVIVNYLLDVARKAFEKRLQQAWQFKRSDMSESRH</sequence>
<dbReference type="Proteomes" id="UP001144323">
    <property type="component" value="Unassembled WGS sequence"/>
</dbReference>
<protein>
    <submittedName>
        <fullName evidence="1">Uncharacterized protein</fullName>
    </submittedName>
</protein>
<proteinExistence type="predicted"/>
<accession>A0A9W6GVB4</accession>
<name>A0A9W6GVB4_9HYPH</name>
<keyword evidence="2" id="KW-1185">Reference proteome</keyword>
<organism evidence="1 2">
    <name type="scientific">Methylocystis echinoides</name>
    <dbReference type="NCBI Taxonomy" id="29468"/>
    <lineage>
        <taxon>Bacteria</taxon>
        <taxon>Pseudomonadati</taxon>
        <taxon>Pseudomonadota</taxon>
        <taxon>Alphaproteobacteria</taxon>
        <taxon>Hyphomicrobiales</taxon>
        <taxon>Methylocystaceae</taxon>
        <taxon>Methylocystis</taxon>
    </lineage>
</organism>